<reference evidence="13" key="1">
    <citation type="journal article" date="2007" name="Science">
        <title>Evolutionary and biomedical insights from the rhesus macaque genome.</title>
        <authorList>
            <person name="Gibbs R.A."/>
            <person name="Rogers J."/>
            <person name="Katze M.G."/>
            <person name="Bumgarner R."/>
            <person name="Weinstock G.M."/>
            <person name="Mardis E.R."/>
            <person name="Remington K.A."/>
            <person name="Strausberg R.L."/>
            <person name="Venter J.C."/>
            <person name="Wilson R.K."/>
            <person name="Batzer M.A."/>
            <person name="Bustamante C.D."/>
            <person name="Eichler E.E."/>
            <person name="Hahn M.W."/>
            <person name="Hardison R.C."/>
            <person name="Makova K.D."/>
            <person name="Miller W."/>
            <person name="Milosavljevic A."/>
            <person name="Palermo R.E."/>
            <person name="Siepel A."/>
            <person name="Sikela J.M."/>
            <person name="Attaway T."/>
            <person name="Bell S."/>
            <person name="Bernard K.E."/>
            <person name="Buhay C.J."/>
            <person name="Chandrabose M.N."/>
            <person name="Dao M."/>
            <person name="Davis C."/>
            <person name="Delehaunty K.D."/>
            <person name="Ding Y."/>
            <person name="Dinh H.H."/>
            <person name="Dugan-Rocha S."/>
            <person name="Fulton L.A."/>
            <person name="Gabisi R.A."/>
            <person name="Garner T.T."/>
            <person name="Godfrey J."/>
            <person name="Hawes A.C."/>
            <person name="Hernandez J."/>
            <person name="Hines S."/>
            <person name="Holder M."/>
            <person name="Hume J."/>
            <person name="Jhangiani S.N."/>
            <person name="Joshi V."/>
            <person name="Khan Z.M."/>
            <person name="Kirkness E.F."/>
            <person name="Cree A."/>
            <person name="Fowler R.G."/>
            <person name="Lee S."/>
            <person name="Lewis L.R."/>
            <person name="Li Z."/>
            <person name="Liu Y.-S."/>
            <person name="Moore S.M."/>
            <person name="Muzny D."/>
            <person name="Nazareth L.V."/>
            <person name="Ngo D.N."/>
            <person name="Okwuonu G.O."/>
            <person name="Pai G."/>
            <person name="Parker D."/>
            <person name="Paul H.A."/>
            <person name="Pfannkoch C."/>
            <person name="Pohl C.S."/>
            <person name="Rogers Y.-H.C."/>
            <person name="Ruiz S.J."/>
            <person name="Sabo A."/>
            <person name="Santibanez J."/>
            <person name="Schneider B.W."/>
            <person name="Smith S.M."/>
            <person name="Sodergren E."/>
            <person name="Svatek A.F."/>
            <person name="Utterback T.R."/>
            <person name="Vattathil S."/>
            <person name="Warren W."/>
            <person name="White C.S."/>
            <person name="Chinwalla A.T."/>
            <person name="Feng Y."/>
            <person name="Halpern A.L."/>
            <person name="Hillier L.W."/>
            <person name="Huang X."/>
            <person name="Minx P."/>
            <person name="Nelson J.O."/>
            <person name="Pepin K.H."/>
            <person name="Qin X."/>
            <person name="Sutton G.G."/>
            <person name="Venter E."/>
            <person name="Walenz B.P."/>
            <person name="Wallis J.W."/>
            <person name="Worley K.C."/>
            <person name="Yang S.-P."/>
            <person name="Jones S.M."/>
            <person name="Marra M.A."/>
            <person name="Rocchi M."/>
            <person name="Schein J.E."/>
            <person name="Baertsch R."/>
            <person name="Clarke L."/>
            <person name="Csuros M."/>
            <person name="Glasscock J."/>
            <person name="Harris R.A."/>
            <person name="Havlak P."/>
            <person name="Jackson A.R."/>
            <person name="Jiang H."/>
            <person name="Liu Y."/>
            <person name="Messina D.N."/>
            <person name="Shen Y."/>
            <person name="Song H.X.-Z."/>
            <person name="Wylie T."/>
            <person name="Zhang L."/>
            <person name="Birney E."/>
            <person name="Han K."/>
            <person name="Konkel M.K."/>
            <person name="Lee J."/>
            <person name="Smit A.F.A."/>
            <person name="Ullmer B."/>
            <person name="Wang H."/>
            <person name="Xing J."/>
            <person name="Burhans R."/>
            <person name="Cheng Z."/>
            <person name="Karro J.E."/>
            <person name="Ma J."/>
            <person name="Raney B."/>
            <person name="She X."/>
            <person name="Cox M.J."/>
            <person name="Demuth J.P."/>
            <person name="Dumas L.J."/>
            <person name="Han S.-G."/>
            <person name="Hopkins J."/>
            <person name="Karimpour-Fard A."/>
            <person name="Kim Y.H."/>
            <person name="Pollack J.R."/>
            <person name="Vinar T."/>
            <person name="Addo-Quaye C."/>
            <person name="Degenhardt J."/>
            <person name="Denby A."/>
            <person name="Hubisz M.J."/>
            <person name="Indap A."/>
            <person name="Kosiol C."/>
            <person name="Lahn B.T."/>
            <person name="Lawson H.A."/>
            <person name="Marklein A."/>
            <person name="Nielsen R."/>
            <person name="Vallender E.J."/>
            <person name="Clark A.G."/>
            <person name="Ferguson B."/>
            <person name="Hernandez R.D."/>
            <person name="Hirani K."/>
            <person name="Kehrer-Sawatzki H."/>
            <person name="Kolb J."/>
            <person name="Patil S."/>
            <person name="Pu L.-L."/>
            <person name="Ren Y."/>
            <person name="Smith D.G."/>
            <person name="Wheeler D.A."/>
            <person name="Schenck I."/>
            <person name="Ball E.V."/>
            <person name="Chen R."/>
            <person name="Cooper D.N."/>
            <person name="Giardine B."/>
            <person name="Hsu F."/>
            <person name="Kent W.J."/>
            <person name="Lesk A."/>
            <person name="Nelson D.L."/>
            <person name="O'brien W.E."/>
            <person name="Pruefer K."/>
            <person name="Stenson P.D."/>
            <person name="Wallace J.C."/>
            <person name="Ke H."/>
            <person name="Liu X.-M."/>
            <person name="Wang P."/>
            <person name="Xiang A.P."/>
            <person name="Yang F."/>
            <person name="Barber G.P."/>
            <person name="Haussler D."/>
            <person name="Karolchik D."/>
            <person name="Kern A.D."/>
            <person name="Kuhn R.M."/>
            <person name="Smith K.E."/>
            <person name="Zwieg A.S."/>
        </authorList>
    </citation>
    <scope>NUCLEOTIDE SEQUENCE [LARGE SCALE GENOMIC DNA]</scope>
    <source>
        <strain evidence="13">17573</strain>
    </source>
</reference>
<dbReference type="GeneTree" id="ENSGT00940000162211"/>
<keyword evidence="3" id="KW-0678">Repressor</keyword>
<dbReference type="VEuPathDB" id="HostDB:ENSMMUG00000000687"/>
<dbReference type="PRINTS" id="PR00454">
    <property type="entry name" value="ETSDOMAIN"/>
</dbReference>
<protein>
    <submittedName>
        <fullName evidence="12">ETS variant transcription factor 7</fullName>
    </submittedName>
</protein>
<accession>A0A1D5RD20</accession>
<dbReference type="PANTHER" id="PTHR11849:SF77">
    <property type="entry name" value="TRANSCRIPTION FACTOR ETV7"/>
    <property type="match status" value="1"/>
</dbReference>
<keyword evidence="7 8" id="KW-0539">Nucleus</keyword>
<evidence type="ECO:0000256" key="8">
    <source>
        <dbReference type="RuleBase" id="RU004019"/>
    </source>
</evidence>
<dbReference type="STRING" id="9544.ENSMMUP00000058213"/>
<dbReference type="Proteomes" id="UP000006718">
    <property type="component" value="Chromosome 4"/>
</dbReference>
<dbReference type="CDD" id="cd08535">
    <property type="entry name" value="SAM_PNT-Tel_Yan"/>
    <property type="match status" value="1"/>
</dbReference>
<dbReference type="PROSITE" id="PS51433">
    <property type="entry name" value="PNT"/>
    <property type="match status" value="1"/>
</dbReference>
<keyword evidence="5 8" id="KW-0238">DNA-binding</keyword>
<feature type="region of interest" description="Disordered" evidence="9">
    <location>
        <begin position="497"/>
        <end position="528"/>
    </location>
</feature>
<dbReference type="GO" id="GO:0005634">
    <property type="term" value="C:nucleus"/>
    <property type="evidence" value="ECO:0007669"/>
    <property type="project" value="UniProtKB-SubCell"/>
</dbReference>
<dbReference type="Bgee" id="ENSMMUG00000000687">
    <property type="expression patterns" value="Expressed in colon and 15 other cell types or tissues"/>
</dbReference>
<dbReference type="InterPro" id="IPR046328">
    <property type="entry name" value="ETS_fam"/>
</dbReference>
<dbReference type="InParanoid" id="A0A1D5RD20"/>
<dbReference type="ExpressionAtlas" id="A0A1D5RD20">
    <property type="expression patterns" value="baseline"/>
</dbReference>
<feature type="domain" description="ETS" evidence="10">
    <location>
        <begin position="411"/>
        <end position="492"/>
    </location>
</feature>
<dbReference type="PROSITE" id="PS00346">
    <property type="entry name" value="ETS_DOMAIN_2"/>
    <property type="match status" value="1"/>
</dbReference>
<reference evidence="12" key="2">
    <citation type="submission" date="2019-01" db="EMBL/GenBank/DDBJ databases">
        <authorList>
            <person name="Graves T."/>
            <person name="Eichler E.E."/>
            <person name="Wilson R.K."/>
        </authorList>
    </citation>
    <scope>NUCLEOTIDE SEQUENCE [LARGE SCALE GENOMIC DNA]</scope>
    <source>
        <strain evidence="12">17573</strain>
    </source>
</reference>
<dbReference type="SMART" id="SM00413">
    <property type="entry name" value="ETS"/>
    <property type="match status" value="1"/>
</dbReference>
<evidence type="ECO:0000256" key="5">
    <source>
        <dbReference type="ARBA" id="ARBA00023125"/>
    </source>
</evidence>
<evidence type="ECO:0000256" key="2">
    <source>
        <dbReference type="ARBA" id="ARBA00005562"/>
    </source>
</evidence>
<dbReference type="InterPro" id="IPR036390">
    <property type="entry name" value="WH_DNA-bd_sf"/>
</dbReference>
<evidence type="ECO:0000256" key="1">
    <source>
        <dbReference type="ARBA" id="ARBA00004123"/>
    </source>
</evidence>
<dbReference type="InterPro" id="IPR003118">
    <property type="entry name" value="Pointed_dom"/>
</dbReference>
<evidence type="ECO:0000256" key="7">
    <source>
        <dbReference type="ARBA" id="ARBA00023242"/>
    </source>
</evidence>
<keyword evidence="4" id="KW-0805">Transcription regulation</keyword>
<sequence length="528" mass="58680">MVALRFRTCGASAGPNSRPRQYLSGPGRSPTPKRRGTRPRNTPWAAPSHPMCGDSQGLAPGLGTIREAAGPEFRTRGPLSSSDPAESHLCPSGSQGLVARGAVHRQEAVCRTHASQAGEREAPRGCARAGRAPALPLARSGASGTASRSFVFVSRKDSDYRSAWRPCPPAGDPGAHALALLERHFLPRDLPVLGARLGVWGRRTRSAGLGPQQPQPGKRSRQKAGGFLTSTCNAGIQPALWSREDVLHWLRWAEQEYSLPCTAEHGFEMNGRALCILTKDDFRHRAPSSGDVLYELLQYIKTQRRALVCGPFFGGAFRLKMPTQHSPVSLEEVTGPSQMDTRSGHLLQPPDPGLTSSFGHLDDPGLARWTPGKEESLNLCHCAELTCRTQEVCAFPAMPQAPIDGRIADCRLLWEYVYQLLLDPRYEPYIRWEDKDAKIFRVVDPNGLARLWGNHKNRVNMTYEKMSRALRHYYKLNIIKKEPGQKLLFRFLKTPGKMSQDKDSHLEPPESHEQDRMEFKDERPEISP</sequence>
<name>A0A1D5RD20_MACMU</name>
<dbReference type="FunCoup" id="A0A1D5RD20">
    <property type="interactions" value="1221"/>
</dbReference>
<dbReference type="Pfam" id="PF02198">
    <property type="entry name" value="SAM_PNT"/>
    <property type="match status" value="1"/>
</dbReference>
<evidence type="ECO:0000313" key="14">
    <source>
        <dbReference type="VGNC" id="VGNC:72293"/>
    </source>
</evidence>
<keyword evidence="13" id="KW-1185">Reference proteome</keyword>
<dbReference type="SUPFAM" id="SSF47769">
    <property type="entry name" value="SAM/Pointed domain"/>
    <property type="match status" value="1"/>
</dbReference>
<dbReference type="FunFam" id="1.10.150.50:FF:000030">
    <property type="entry name" value="transcription factor ETV6"/>
    <property type="match status" value="1"/>
</dbReference>
<evidence type="ECO:0000256" key="9">
    <source>
        <dbReference type="SAM" id="MobiDB-lite"/>
    </source>
</evidence>
<comment type="similarity">
    <text evidence="2 8">Belongs to the ETS family.</text>
</comment>
<evidence type="ECO:0000256" key="3">
    <source>
        <dbReference type="ARBA" id="ARBA00022491"/>
    </source>
</evidence>
<dbReference type="InterPro" id="IPR000418">
    <property type="entry name" value="Ets_dom"/>
</dbReference>
<organism evidence="12 13">
    <name type="scientific">Macaca mulatta</name>
    <name type="common">Rhesus macaque</name>
    <dbReference type="NCBI Taxonomy" id="9544"/>
    <lineage>
        <taxon>Eukaryota</taxon>
        <taxon>Metazoa</taxon>
        <taxon>Chordata</taxon>
        <taxon>Craniata</taxon>
        <taxon>Vertebrata</taxon>
        <taxon>Euteleostomi</taxon>
        <taxon>Mammalia</taxon>
        <taxon>Eutheria</taxon>
        <taxon>Euarchontoglires</taxon>
        <taxon>Primates</taxon>
        <taxon>Haplorrhini</taxon>
        <taxon>Catarrhini</taxon>
        <taxon>Cercopithecidae</taxon>
        <taxon>Cercopithecinae</taxon>
        <taxon>Macaca</taxon>
    </lineage>
</organism>
<evidence type="ECO:0000256" key="6">
    <source>
        <dbReference type="ARBA" id="ARBA00023163"/>
    </source>
</evidence>
<feature type="region of interest" description="Disordered" evidence="9">
    <location>
        <begin position="7"/>
        <end position="93"/>
    </location>
</feature>
<dbReference type="PROSITE" id="PS50061">
    <property type="entry name" value="ETS_DOMAIN_3"/>
    <property type="match status" value="1"/>
</dbReference>
<keyword evidence="6" id="KW-0804">Transcription</keyword>
<dbReference type="InterPro" id="IPR036388">
    <property type="entry name" value="WH-like_DNA-bd_sf"/>
</dbReference>
<dbReference type="PANTHER" id="PTHR11849">
    <property type="entry name" value="ETS"/>
    <property type="match status" value="1"/>
</dbReference>
<dbReference type="GO" id="GO:0000981">
    <property type="term" value="F:DNA-binding transcription factor activity, RNA polymerase II-specific"/>
    <property type="evidence" value="ECO:0007669"/>
    <property type="project" value="UniProtKB-ARBA"/>
</dbReference>
<dbReference type="Gene3D" id="1.10.150.50">
    <property type="entry name" value="Transcription Factor, Ets-1"/>
    <property type="match status" value="1"/>
</dbReference>
<gene>
    <name evidence="12 14" type="primary">ETV7</name>
</gene>
<dbReference type="VGNC" id="VGNC:72293">
    <property type="gene designation" value="ETV7"/>
</dbReference>
<dbReference type="SMART" id="SM00251">
    <property type="entry name" value="SAM_PNT"/>
    <property type="match status" value="1"/>
</dbReference>
<comment type="subcellular location">
    <subcellularLocation>
        <location evidence="1 8">Nucleus</location>
    </subcellularLocation>
</comment>
<evidence type="ECO:0000259" key="11">
    <source>
        <dbReference type="PROSITE" id="PS51433"/>
    </source>
</evidence>
<dbReference type="SMR" id="A0A1D5RD20"/>
<dbReference type="Gene3D" id="1.10.10.10">
    <property type="entry name" value="Winged helix-like DNA-binding domain superfamily/Winged helix DNA-binding domain"/>
    <property type="match status" value="1"/>
</dbReference>
<evidence type="ECO:0000259" key="10">
    <source>
        <dbReference type="PROSITE" id="PS50061"/>
    </source>
</evidence>
<dbReference type="Pfam" id="PF00178">
    <property type="entry name" value="Ets"/>
    <property type="match status" value="1"/>
</dbReference>
<dbReference type="GO" id="GO:0000977">
    <property type="term" value="F:RNA polymerase II transcription regulatory region sequence-specific DNA binding"/>
    <property type="evidence" value="ECO:0007669"/>
    <property type="project" value="UniProtKB-ARBA"/>
</dbReference>
<evidence type="ECO:0000313" key="13">
    <source>
        <dbReference type="Proteomes" id="UP000006718"/>
    </source>
</evidence>
<dbReference type="AlphaFoldDB" id="A0A1D5RD20"/>
<dbReference type="Ensembl" id="ENSMMUT00000071386.2">
    <property type="protein sequence ID" value="ENSMMUP00000058213.2"/>
    <property type="gene ID" value="ENSMMUG00000000687.4"/>
</dbReference>
<evidence type="ECO:0000256" key="4">
    <source>
        <dbReference type="ARBA" id="ARBA00023015"/>
    </source>
</evidence>
<feature type="compositionally biased region" description="Basic and acidic residues" evidence="9">
    <location>
        <begin position="499"/>
        <end position="528"/>
    </location>
</feature>
<reference evidence="12" key="4">
    <citation type="submission" date="2025-09" db="UniProtKB">
        <authorList>
            <consortium name="Ensembl"/>
        </authorList>
    </citation>
    <scope>IDENTIFICATION</scope>
    <source>
        <strain evidence="12">17573</strain>
    </source>
</reference>
<dbReference type="InterPro" id="IPR013761">
    <property type="entry name" value="SAM/pointed_sf"/>
</dbReference>
<proteinExistence type="inferred from homology"/>
<evidence type="ECO:0000313" key="12">
    <source>
        <dbReference type="Ensembl" id="ENSMMUP00000058213.2"/>
    </source>
</evidence>
<reference evidence="12" key="3">
    <citation type="submission" date="2025-08" db="UniProtKB">
        <authorList>
            <consortium name="Ensembl"/>
        </authorList>
    </citation>
    <scope>IDENTIFICATION</scope>
    <source>
        <strain evidence="12">17573</strain>
    </source>
</reference>
<dbReference type="FunFam" id="1.10.10.10:FF:000509">
    <property type="entry name" value="transcription factor ETV7"/>
    <property type="match status" value="1"/>
</dbReference>
<dbReference type="SUPFAM" id="SSF46785">
    <property type="entry name" value="Winged helix' DNA-binding domain"/>
    <property type="match status" value="1"/>
</dbReference>
<feature type="domain" description="PNT" evidence="11">
    <location>
        <begin position="220"/>
        <end position="304"/>
    </location>
</feature>